<protein>
    <recommendedName>
        <fullName evidence="10">Cytochrome b6-f complex subunit 6</fullName>
    </recommendedName>
    <alternativeName>
        <fullName evidence="10">Cytochrome b6-f complex subunit PetL</fullName>
    </alternativeName>
    <alternativeName>
        <fullName evidence="10">Cytochrome b6-f complex subunit VI</fullName>
    </alternativeName>
</protein>
<evidence type="ECO:0000256" key="8">
    <source>
        <dbReference type="ARBA" id="ARBA00025197"/>
    </source>
</evidence>
<keyword evidence="2 10" id="KW-0813">Transport</keyword>
<comment type="subcellular location">
    <subcellularLocation>
        <location evidence="1">Membrane</location>
        <topology evidence="1">Single-pass membrane protein</topology>
    </subcellularLocation>
    <subcellularLocation>
        <location evidence="10">Plastid</location>
        <location evidence="10">Chloroplast thylakoid membrane</location>
        <topology evidence="10">Single-pass membrane protein</topology>
    </subcellularLocation>
</comment>
<comment type="function">
    <text evidence="8 10">Component of the cytochrome b6-f complex, which mediates electron transfer between photosystem II (PSII) and photosystem I (PSI), cyclic electron flow around PSI, and state transitions. PetL is important for photoautotrophic growth as well as for electron transfer efficiency and stability of the cytochrome b6-f complex.</text>
</comment>
<keyword evidence="7 10" id="KW-0472">Membrane</keyword>
<evidence type="ECO:0000256" key="3">
    <source>
        <dbReference type="ARBA" id="ARBA00022692"/>
    </source>
</evidence>
<evidence type="ECO:0000256" key="9">
    <source>
        <dbReference type="ARBA" id="ARBA00025834"/>
    </source>
</evidence>
<dbReference type="Pfam" id="PF05115">
    <property type="entry name" value="PetL"/>
    <property type="match status" value="1"/>
</dbReference>
<evidence type="ECO:0000256" key="7">
    <source>
        <dbReference type="ARBA" id="ARBA00023136"/>
    </source>
</evidence>
<dbReference type="AlphaFoldDB" id="A0A191T5K2"/>
<dbReference type="GO" id="GO:0015979">
    <property type="term" value="P:photosynthesis"/>
    <property type="evidence" value="ECO:0007669"/>
    <property type="project" value="UniProtKB-KW"/>
</dbReference>
<dbReference type="InterPro" id="IPR007802">
    <property type="entry name" value="Cyt_b6/f_cplx_su6"/>
</dbReference>
<gene>
    <name evidence="10 11" type="primary">petL</name>
</gene>
<keyword evidence="4 10" id="KW-0249">Electron transport</keyword>
<keyword evidence="11" id="KW-0150">Chloroplast</keyword>
<keyword evidence="3 10" id="KW-0812">Transmembrane</keyword>
<comment type="subunit">
    <text evidence="9 10">The 4 large subunits of the cytochrome b6-f complex are cytochrome b6, subunit IV (17 kDa polypeptide, PetD), cytochrome f and the Rieske protein, while the 4 small subunits are PetG, PetL, PetM and PetN. The complex functions as a dimer.</text>
</comment>
<evidence type="ECO:0000256" key="4">
    <source>
        <dbReference type="ARBA" id="ARBA00022982"/>
    </source>
</evidence>
<dbReference type="GO" id="GO:0009055">
    <property type="term" value="F:electron transfer activity"/>
    <property type="evidence" value="ECO:0007669"/>
    <property type="project" value="InterPro"/>
</dbReference>
<dbReference type="GO" id="GO:0009535">
    <property type="term" value="C:chloroplast thylakoid membrane"/>
    <property type="evidence" value="ECO:0007669"/>
    <property type="project" value="UniProtKB-SubCell"/>
</dbReference>
<keyword evidence="11" id="KW-0934">Plastid</keyword>
<evidence type="ECO:0000256" key="2">
    <source>
        <dbReference type="ARBA" id="ARBA00022448"/>
    </source>
</evidence>
<name>A0A191T5K2_COLSC</name>
<dbReference type="RefSeq" id="YP_009258679.1">
    <property type="nucleotide sequence ID" value="NC_030358.1"/>
</dbReference>
<accession>A0A191T5K2</accession>
<dbReference type="GO" id="GO:0009512">
    <property type="term" value="C:cytochrome b6f complex"/>
    <property type="evidence" value="ECO:0007669"/>
    <property type="project" value="InterPro"/>
</dbReference>
<sequence length="31" mass="3432">MANILVYFAILLSAVLLTLVLFIGLNKIELI</sequence>
<evidence type="ECO:0000256" key="6">
    <source>
        <dbReference type="ARBA" id="ARBA00023078"/>
    </source>
</evidence>
<evidence type="ECO:0000256" key="10">
    <source>
        <dbReference type="HAMAP-Rule" id="MF_00433"/>
    </source>
</evidence>
<evidence type="ECO:0000256" key="5">
    <source>
        <dbReference type="ARBA" id="ARBA00022989"/>
    </source>
</evidence>
<reference evidence="11" key="1">
    <citation type="journal article" date="2016" name="Front. Plant Sci.">
        <title>Comparative Chloroplast Genome Analyses of Streptophyte Green Algae Uncover Major Structural Alterations in the Klebsormidiophyceae, Coleochaetophyceae and Zygnematophyceae.</title>
        <authorList>
            <person name="Lemieux C."/>
            <person name="Otis C."/>
            <person name="Turmel M."/>
        </authorList>
    </citation>
    <scope>NUCLEOTIDE SEQUENCE</scope>
</reference>
<dbReference type="GeneID" id="27985042"/>
<dbReference type="EMBL" id="KU646493">
    <property type="protein sequence ID" value="ANI25673.1"/>
    <property type="molecule type" value="Genomic_DNA"/>
</dbReference>
<geneLocation type="chloroplast" evidence="11"/>
<organism evidence="11">
    <name type="scientific">Coleochaete scutata</name>
    <dbReference type="NCBI Taxonomy" id="3125"/>
    <lineage>
        <taxon>Eukaryota</taxon>
        <taxon>Viridiplantae</taxon>
        <taxon>Streptophyta</taxon>
        <taxon>Coleochaetophyceae</taxon>
        <taxon>Coleochaetales</taxon>
        <taxon>Coleochaetaceae</taxon>
        <taxon>Coleochaete</taxon>
    </lineage>
</organism>
<comment type="similarity">
    <text evidence="10">Belongs to the PetL family.</text>
</comment>
<keyword evidence="6 10" id="KW-0793">Thylakoid</keyword>
<evidence type="ECO:0000256" key="1">
    <source>
        <dbReference type="ARBA" id="ARBA00004167"/>
    </source>
</evidence>
<keyword evidence="5 10" id="KW-1133">Transmembrane helix</keyword>
<keyword evidence="10" id="KW-0602">Photosynthesis</keyword>
<evidence type="ECO:0000313" key="11">
    <source>
        <dbReference type="EMBL" id="ANI25673.1"/>
    </source>
</evidence>
<feature type="transmembrane region" description="Helical" evidence="10">
    <location>
        <begin position="6"/>
        <end position="25"/>
    </location>
</feature>
<proteinExistence type="inferred from homology"/>
<dbReference type="HAMAP" id="MF_00433">
    <property type="entry name" value="Cytb6_f_PetL"/>
    <property type="match status" value="1"/>
</dbReference>